<dbReference type="Proteomes" id="UP000604825">
    <property type="component" value="Unassembled WGS sequence"/>
</dbReference>
<dbReference type="PANTHER" id="PTHR47851">
    <property type="entry name" value="OS06G0588700 PROTEIN-RELATED"/>
    <property type="match status" value="1"/>
</dbReference>
<gene>
    <name evidence="2" type="ORF">NCGR_LOCUS11521</name>
</gene>
<evidence type="ECO:0008006" key="4">
    <source>
        <dbReference type="Google" id="ProtNLM"/>
    </source>
</evidence>
<evidence type="ECO:0000256" key="1">
    <source>
        <dbReference type="SAM" id="MobiDB-lite"/>
    </source>
</evidence>
<dbReference type="OrthoDB" id="671245at2759"/>
<protein>
    <recommendedName>
        <fullName evidence="4">Myb/SANT-like domain-containing protein</fullName>
    </recommendedName>
</protein>
<proteinExistence type="predicted"/>
<dbReference type="EMBL" id="CAJGYO010000003">
    <property type="protein sequence ID" value="CAD6217540.1"/>
    <property type="molecule type" value="Genomic_DNA"/>
</dbReference>
<evidence type="ECO:0000313" key="2">
    <source>
        <dbReference type="EMBL" id="CAD6217540.1"/>
    </source>
</evidence>
<organism evidence="2 3">
    <name type="scientific">Miscanthus lutarioriparius</name>
    <dbReference type="NCBI Taxonomy" id="422564"/>
    <lineage>
        <taxon>Eukaryota</taxon>
        <taxon>Viridiplantae</taxon>
        <taxon>Streptophyta</taxon>
        <taxon>Embryophyta</taxon>
        <taxon>Tracheophyta</taxon>
        <taxon>Spermatophyta</taxon>
        <taxon>Magnoliopsida</taxon>
        <taxon>Liliopsida</taxon>
        <taxon>Poales</taxon>
        <taxon>Poaceae</taxon>
        <taxon>PACMAD clade</taxon>
        <taxon>Panicoideae</taxon>
        <taxon>Andropogonodae</taxon>
        <taxon>Andropogoneae</taxon>
        <taxon>Saccharinae</taxon>
        <taxon>Miscanthus</taxon>
    </lineage>
</organism>
<keyword evidence="3" id="KW-1185">Reference proteome</keyword>
<sequence length="228" mass="26075">MKNRWDTMKNKYNQWKTLNMRATGLGRNPNTGCIVAFDEWWAEQNAAMSGCITFRDNPLEHEDQQRIMFDAISVTNETSYVPVGGSDALQTCQSEDAADAISEDGVTPKVTPTSDKRGQKRPAPISPPEKKKKTFRDQCMKRLVDAYEKKTQSSKQSATSHVIDHVRDEVTKMIDQVIEDGAEEGSDEHYYATQLLMKKEYRDMFSTLKTPSGRLGWLRRAWEDKNKN</sequence>
<name>A0A811N8G6_9POAL</name>
<evidence type="ECO:0000313" key="3">
    <source>
        <dbReference type="Proteomes" id="UP000604825"/>
    </source>
</evidence>
<accession>A0A811N8G6</accession>
<dbReference type="PANTHER" id="PTHR47851:SF8">
    <property type="entry name" value="NO APICAL MERISTEM-ASSOCIATED C-TERMINAL DOMAIN-CONTAINING PROTEIN"/>
    <property type="match status" value="1"/>
</dbReference>
<reference evidence="2" key="1">
    <citation type="submission" date="2020-10" db="EMBL/GenBank/DDBJ databases">
        <authorList>
            <person name="Han B."/>
            <person name="Lu T."/>
            <person name="Zhao Q."/>
            <person name="Huang X."/>
            <person name="Zhao Y."/>
        </authorList>
    </citation>
    <scope>NUCLEOTIDE SEQUENCE</scope>
</reference>
<feature type="region of interest" description="Disordered" evidence="1">
    <location>
        <begin position="97"/>
        <end position="136"/>
    </location>
</feature>
<comment type="caution">
    <text evidence="2">The sequence shown here is derived from an EMBL/GenBank/DDBJ whole genome shotgun (WGS) entry which is preliminary data.</text>
</comment>
<dbReference type="AlphaFoldDB" id="A0A811N8G6"/>